<accession>A0AAW9RYU6</accession>
<dbReference type="InterPro" id="IPR050902">
    <property type="entry name" value="ABC_Transporter_SBP"/>
</dbReference>
<evidence type="ECO:0000259" key="1">
    <source>
        <dbReference type="PROSITE" id="PS50983"/>
    </source>
</evidence>
<evidence type="ECO:0000313" key="2">
    <source>
        <dbReference type="EMBL" id="MEJ8572601.1"/>
    </source>
</evidence>
<dbReference type="Pfam" id="PF01497">
    <property type="entry name" value="Peripla_BP_2"/>
    <property type="match status" value="1"/>
</dbReference>
<dbReference type="AlphaFoldDB" id="A0AAW9RYU6"/>
<name>A0AAW9RYU6_9HYPH</name>
<reference evidence="2 3" key="1">
    <citation type="submission" date="2024-02" db="EMBL/GenBank/DDBJ databases">
        <title>Genome analysis and characterization of Microbaculum marinisediminis sp. nov., isolated from marine sediment.</title>
        <authorList>
            <person name="Du Z.-J."/>
            <person name="Ye Y.-Q."/>
            <person name="Zhang Z.-R."/>
            <person name="Yuan S.-M."/>
            <person name="Zhang X.-Y."/>
        </authorList>
    </citation>
    <scope>NUCLEOTIDE SEQUENCE [LARGE SCALE GENOMIC DNA]</scope>
    <source>
        <strain evidence="2 3">SDUM1044001</strain>
    </source>
</reference>
<dbReference type="SUPFAM" id="SSF53807">
    <property type="entry name" value="Helical backbone' metal receptor"/>
    <property type="match status" value="1"/>
</dbReference>
<dbReference type="InterPro" id="IPR002491">
    <property type="entry name" value="ABC_transptr_periplasmic_BD"/>
</dbReference>
<dbReference type="EMBL" id="JAZHOF010000005">
    <property type="protein sequence ID" value="MEJ8572601.1"/>
    <property type="molecule type" value="Genomic_DNA"/>
</dbReference>
<dbReference type="Proteomes" id="UP001378188">
    <property type="component" value="Unassembled WGS sequence"/>
</dbReference>
<dbReference type="PANTHER" id="PTHR30535:SF4">
    <property type="entry name" value="HEMIN-BINDING PERIPLASMIC PROTEIN HMUT"/>
    <property type="match status" value="1"/>
</dbReference>
<gene>
    <name evidence="2" type="ORF">V3328_14015</name>
</gene>
<dbReference type="RefSeq" id="WP_340330298.1">
    <property type="nucleotide sequence ID" value="NZ_JAZHOF010000005.1"/>
</dbReference>
<dbReference type="Gene3D" id="3.40.50.1980">
    <property type="entry name" value="Nitrogenase molybdenum iron protein domain"/>
    <property type="match status" value="2"/>
</dbReference>
<keyword evidence="3" id="KW-1185">Reference proteome</keyword>
<comment type="caution">
    <text evidence="2">The sequence shown here is derived from an EMBL/GenBank/DDBJ whole genome shotgun (WGS) entry which is preliminary data.</text>
</comment>
<dbReference type="PANTHER" id="PTHR30535">
    <property type="entry name" value="VITAMIN B12-BINDING PROTEIN"/>
    <property type="match status" value="1"/>
</dbReference>
<evidence type="ECO:0000313" key="3">
    <source>
        <dbReference type="Proteomes" id="UP001378188"/>
    </source>
</evidence>
<organism evidence="2 3">
    <name type="scientific">Microbaculum marinum</name>
    <dbReference type="NCBI Taxonomy" id="1764581"/>
    <lineage>
        <taxon>Bacteria</taxon>
        <taxon>Pseudomonadati</taxon>
        <taxon>Pseudomonadota</taxon>
        <taxon>Alphaproteobacteria</taxon>
        <taxon>Hyphomicrobiales</taxon>
        <taxon>Tepidamorphaceae</taxon>
        <taxon>Microbaculum</taxon>
    </lineage>
</organism>
<protein>
    <submittedName>
        <fullName evidence="2">ABC transporter substrate-binding protein</fullName>
    </submittedName>
</protein>
<proteinExistence type="predicted"/>
<sequence length="343" mass="35104">MNAVFPFFCRLLRLPRAASRIVPASLGAALVVAGLSAGLPGGVSGARAEPVSVTDARGHAVEIADSSRVVSVGGSITEILYGLGLEDRIVAVDTTSLYPAEALAEKPNVGYLRALSPEGVLSTDPSLILAEADAGPPEAVELLETASVPFVSAPGGTDPEGVAEKIRFVAKVMSVPEAGEDMAKAVAQDLKTVREAVDGLQDRRRVLFVLSLSNGRIMAAGDGTSAAAMIEMAGADNALTGFTGYKPVNDEAVIEAAPDVIVMMARGDHAAAADEVFAHPALATTPAADGPHLVTMDGLYLLGFGPRVAQAVRDLSHAIYPDAPIPELPERPWAAASGGAAGQ</sequence>
<dbReference type="PROSITE" id="PS50983">
    <property type="entry name" value="FE_B12_PBP"/>
    <property type="match status" value="1"/>
</dbReference>
<feature type="domain" description="Fe/B12 periplasmic-binding" evidence="1">
    <location>
        <begin position="68"/>
        <end position="323"/>
    </location>
</feature>